<dbReference type="EMBL" id="CAICTM010000153">
    <property type="protein sequence ID" value="CAB9503038.1"/>
    <property type="molecule type" value="Genomic_DNA"/>
</dbReference>
<feature type="compositionally biased region" description="Low complexity" evidence="3">
    <location>
        <begin position="9"/>
        <end position="27"/>
    </location>
</feature>
<feature type="compositionally biased region" description="Low complexity" evidence="3">
    <location>
        <begin position="251"/>
        <end position="272"/>
    </location>
</feature>
<evidence type="ECO:0000313" key="4">
    <source>
        <dbReference type="EMBL" id="CAB9503038.1"/>
    </source>
</evidence>
<comment type="caution">
    <text evidence="4">The sequence shown here is derived from an EMBL/GenBank/DDBJ whole genome shotgun (WGS) entry which is preliminary data.</text>
</comment>
<name>A0A9N8HAM9_9STRA</name>
<dbReference type="InterPro" id="IPR002110">
    <property type="entry name" value="Ankyrin_rpt"/>
</dbReference>
<dbReference type="InterPro" id="IPR036770">
    <property type="entry name" value="Ankyrin_rpt-contain_sf"/>
</dbReference>
<organism evidence="4 5">
    <name type="scientific">Seminavis robusta</name>
    <dbReference type="NCBI Taxonomy" id="568900"/>
    <lineage>
        <taxon>Eukaryota</taxon>
        <taxon>Sar</taxon>
        <taxon>Stramenopiles</taxon>
        <taxon>Ochrophyta</taxon>
        <taxon>Bacillariophyta</taxon>
        <taxon>Bacillariophyceae</taxon>
        <taxon>Bacillariophycidae</taxon>
        <taxon>Naviculales</taxon>
        <taxon>Naviculaceae</taxon>
        <taxon>Seminavis</taxon>
    </lineage>
</organism>
<proteinExistence type="predicted"/>
<feature type="region of interest" description="Disordered" evidence="3">
    <location>
        <begin position="236"/>
        <end position="274"/>
    </location>
</feature>
<dbReference type="GO" id="GO:0051015">
    <property type="term" value="F:actin filament binding"/>
    <property type="evidence" value="ECO:0007669"/>
    <property type="project" value="TreeGrafter"/>
</dbReference>
<dbReference type="InterPro" id="IPR052420">
    <property type="entry name" value="Espin/Espin-like"/>
</dbReference>
<dbReference type="Gene3D" id="1.25.40.20">
    <property type="entry name" value="Ankyrin repeat-containing domain"/>
    <property type="match status" value="2"/>
</dbReference>
<keyword evidence="2" id="KW-0040">ANK repeat</keyword>
<evidence type="ECO:0000256" key="2">
    <source>
        <dbReference type="ARBA" id="ARBA00023043"/>
    </source>
</evidence>
<feature type="compositionally biased region" description="Low complexity" evidence="3">
    <location>
        <begin position="187"/>
        <end position="220"/>
    </location>
</feature>
<reference evidence="4" key="1">
    <citation type="submission" date="2020-06" db="EMBL/GenBank/DDBJ databases">
        <authorList>
            <consortium name="Plant Systems Biology data submission"/>
        </authorList>
    </citation>
    <scope>NUCLEOTIDE SEQUENCE</scope>
    <source>
        <strain evidence="4">D6</strain>
    </source>
</reference>
<feature type="compositionally biased region" description="Low complexity" evidence="3">
    <location>
        <begin position="34"/>
        <end position="43"/>
    </location>
</feature>
<dbReference type="PANTHER" id="PTHR24153">
    <property type="entry name" value="ESPIN"/>
    <property type="match status" value="1"/>
</dbReference>
<dbReference type="PANTHER" id="PTHR24153:SF8">
    <property type="entry name" value="FORKED, ISOFORM F"/>
    <property type="match status" value="1"/>
</dbReference>
<dbReference type="GO" id="GO:0051017">
    <property type="term" value="P:actin filament bundle assembly"/>
    <property type="evidence" value="ECO:0007669"/>
    <property type="project" value="TreeGrafter"/>
</dbReference>
<gene>
    <name evidence="4" type="ORF">SEMRO_154_G070070.1</name>
</gene>
<dbReference type="SUPFAM" id="SSF48403">
    <property type="entry name" value="Ankyrin repeat"/>
    <property type="match status" value="2"/>
</dbReference>
<sequence length="758" mass="83578">MEPPLMTRSSTTGTSPVSHHSSTSSSLHSHHVIPSSSASSSPSKKGRRDLPPLFWYMEMGDWEKATVRAKSHPKEVKTRATLRTKSMAEDGTKVAGTKRLALHHACFKLRSAGSSSIPDAEQEDPFLSVCKFILLLLEIYPDACQVRESRHGCLPLHLASFASCYVRPPSLKDDDDDDDGMTKSSRRASSSSTQPSSSSSLLGKPTIITRSASESTASTTHSNMTAILMEENFAAAQTQRKKEGAEPPHSNNNNNMQQPIPNSEEQQQPQQPDSRRTIFISNKREQMAVKVLNAMLDAYPRAIRLDSEGGRLPLHTACAGRATPRCVSLLLRAYPAAARHRNKDGFLPLHLAAHWGVSHPNVAITLLKAYPDATVGRNRWERTPLEEALVMAGENGRPHQAPLVRALRKHPSYWTRPPQELFQQTSSQRNLVGSNVVDIDVTLASNDDDTTLDDNPRYFNMGHSILLEDEYERGPQQDGEEAEYNNQGGLINRLRRGSSRSRIDVDISQDLPTLIKNLNWKSVIARLECNPDEANDELVGVMTRGGFTSSASMTPLHYALERKPPVDVIEALLEANPEAVSQRMMPGGCLPMHIACTWQCSPTVISALLSADPTTAKVVDELGNRPLHAACFSGATFPVIQDLLSTYPKAVLSRNNQGSQPIDICRRLRHPNRRAVMAALLEKRDYLIAKQKHKRSKSSGSMGNVARTAANLNDQFGASLPNMASSSFEEVPRPEEPSVGVEVTYNHDTDKTQTLLWI</sequence>
<dbReference type="GO" id="GO:0005737">
    <property type="term" value="C:cytoplasm"/>
    <property type="evidence" value="ECO:0007669"/>
    <property type="project" value="TreeGrafter"/>
</dbReference>
<accession>A0A9N8HAM9</accession>
<keyword evidence="1" id="KW-0677">Repeat</keyword>
<dbReference type="SMART" id="SM00248">
    <property type="entry name" value="ANK"/>
    <property type="match status" value="4"/>
</dbReference>
<evidence type="ECO:0000256" key="3">
    <source>
        <dbReference type="SAM" id="MobiDB-lite"/>
    </source>
</evidence>
<keyword evidence="5" id="KW-1185">Reference proteome</keyword>
<protein>
    <submittedName>
        <fullName evidence="4">Ankyrin Repeat</fullName>
    </submittedName>
</protein>
<evidence type="ECO:0000256" key="1">
    <source>
        <dbReference type="ARBA" id="ARBA00022737"/>
    </source>
</evidence>
<evidence type="ECO:0000313" key="5">
    <source>
        <dbReference type="Proteomes" id="UP001153069"/>
    </source>
</evidence>
<feature type="region of interest" description="Disordered" evidence="3">
    <location>
        <begin position="169"/>
        <end position="220"/>
    </location>
</feature>
<dbReference type="AlphaFoldDB" id="A0A9N8HAM9"/>
<dbReference type="OrthoDB" id="43346at2759"/>
<dbReference type="Proteomes" id="UP001153069">
    <property type="component" value="Unassembled WGS sequence"/>
</dbReference>
<feature type="region of interest" description="Disordered" evidence="3">
    <location>
        <begin position="1"/>
        <end position="46"/>
    </location>
</feature>